<protein>
    <submittedName>
        <fullName evidence="1">Uncharacterized protein</fullName>
    </submittedName>
</protein>
<gene>
    <name evidence="1" type="ORF">GO986_03805</name>
</gene>
<proteinExistence type="predicted"/>
<accession>A0A7C9I8Z3</accession>
<sequence length="197" mass="21074">MTAADLNKALQLNRLTAFIEGQAEAPVAIAGQLTADGVYLLPGETPPDSAALTEALAFAHHLADILSSAQVYESSDTDTPYVPFVLPHAFSPAALAEQVPSWLGLLALPEGQAVVDIDESSFRAAEKLAVHEQDEDVDDYYEPEEVEAIHAAAEFFNAFPDRRLVQLTAGYVAILLLDLAQLPGGFWAGVATLRIDT</sequence>
<dbReference type="RefSeq" id="WP_157457930.1">
    <property type="nucleotide sequence ID" value="NZ_WQLB01000003.1"/>
</dbReference>
<dbReference type="Proteomes" id="UP000483286">
    <property type="component" value="Unassembled WGS sequence"/>
</dbReference>
<keyword evidence="2" id="KW-1185">Reference proteome</keyword>
<name>A0A7C9I8Z3_9DEIO</name>
<dbReference type="AlphaFoldDB" id="A0A7C9I8Z3"/>
<reference evidence="1 2" key="1">
    <citation type="submission" date="2019-12" db="EMBL/GenBank/DDBJ databases">
        <title>Deinococcus sp. HMF7620 Genome sequencing and assembly.</title>
        <authorList>
            <person name="Kang H."/>
            <person name="Kim H."/>
            <person name="Joh K."/>
        </authorList>
    </citation>
    <scope>NUCLEOTIDE SEQUENCE [LARGE SCALE GENOMIC DNA]</scope>
    <source>
        <strain evidence="1 2">HMF7620</strain>
    </source>
</reference>
<comment type="caution">
    <text evidence="1">The sequence shown here is derived from an EMBL/GenBank/DDBJ whole genome shotgun (WGS) entry which is preliminary data.</text>
</comment>
<organism evidence="1 2">
    <name type="scientific">Deinococcus arboris</name>
    <dbReference type="NCBI Taxonomy" id="2682977"/>
    <lineage>
        <taxon>Bacteria</taxon>
        <taxon>Thermotogati</taxon>
        <taxon>Deinococcota</taxon>
        <taxon>Deinococci</taxon>
        <taxon>Deinococcales</taxon>
        <taxon>Deinococcaceae</taxon>
        <taxon>Deinococcus</taxon>
    </lineage>
</organism>
<dbReference type="EMBL" id="WQLB01000003">
    <property type="protein sequence ID" value="MVN85886.1"/>
    <property type="molecule type" value="Genomic_DNA"/>
</dbReference>
<evidence type="ECO:0000313" key="1">
    <source>
        <dbReference type="EMBL" id="MVN85886.1"/>
    </source>
</evidence>
<evidence type="ECO:0000313" key="2">
    <source>
        <dbReference type="Proteomes" id="UP000483286"/>
    </source>
</evidence>